<proteinExistence type="predicted"/>
<organism evidence="1 2">
    <name type="scientific">Avena sativa</name>
    <name type="common">Oat</name>
    <dbReference type="NCBI Taxonomy" id="4498"/>
    <lineage>
        <taxon>Eukaryota</taxon>
        <taxon>Viridiplantae</taxon>
        <taxon>Streptophyta</taxon>
        <taxon>Embryophyta</taxon>
        <taxon>Tracheophyta</taxon>
        <taxon>Spermatophyta</taxon>
        <taxon>Magnoliopsida</taxon>
        <taxon>Liliopsida</taxon>
        <taxon>Poales</taxon>
        <taxon>Poaceae</taxon>
        <taxon>BOP clade</taxon>
        <taxon>Pooideae</taxon>
        <taxon>Poodae</taxon>
        <taxon>Poeae</taxon>
        <taxon>Poeae Chloroplast Group 1 (Aveneae type)</taxon>
        <taxon>Aveninae</taxon>
        <taxon>Avena</taxon>
    </lineage>
</organism>
<name>A0ACD6AM27_AVESA</name>
<evidence type="ECO:0000313" key="1">
    <source>
        <dbReference type="EnsemblPlants" id="AVESA.00010b.r2.UnG1412080.1.CDS.1"/>
    </source>
</evidence>
<protein>
    <submittedName>
        <fullName evidence="1">Uncharacterized protein</fullName>
    </submittedName>
</protein>
<dbReference type="EnsemblPlants" id="AVESA.00010b.r2.UnG1412080.1">
    <property type="protein sequence ID" value="AVESA.00010b.r2.UnG1412080.1.CDS.1"/>
    <property type="gene ID" value="AVESA.00010b.r2.UnG1412080"/>
</dbReference>
<dbReference type="Proteomes" id="UP001732700">
    <property type="component" value="Unassembled WGS sequence"/>
</dbReference>
<reference evidence="1" key="1">
    <citation type="submission" date="2025-09" db="UniProtKB">
        <authorList>
            <consortium name="EnsemblPlants"/>
        </authorList>
    </citation>
    <scope>IDENTIFICATION</scope>
</reference>
<accession>A0ACD6AM27</accession>
<evidence type="ECO:0000313" key="2">
    <source>
        <dbReference type="Proteomes" id="UP001732700"/>
    </source>
</evidence>
<keyword evidence="2" id="KW-1185">Reference proteome</keyword>
<sequence>MHDHDHSINRFMNNGGNFQVQMRPPVHHHHGGEQHSAPTGKIGRKNRDVMQLLSKNKSTTDENVNKATATGATPKPTSAFADLVIKSLQEKHGHQILSKKVFKLGEKEILVSKTETSYSAYAP</sequence>